<dbReference type="Proteomes" id="UP001597083">
    <property type="component" value="Unassembled WGS sequence"/>
</dbReference>
<accession>A0ABW3CFZ4</accession>
<reference evidence="3" key="1">
    <citation type="journal article" date="2019" name="Int. J. Syst. Evol. Microbiol.">
        <title>The Global Catalogue of Microorganisms (GCM) 10K type strain sequencing project: providing services to taxonomists for standard genome sequencing and annotation.</title>
        <authorList>
            <consortium name="The Broad Institute Genomics Platform"/>
            <consortium name="The Broad Institute Genome Sequencing Center for Infectious Disease"/>
            <person name="Wu L."/>
            <person name="Ma J."/>
        </authorList>
    </citation>
    <scope>NUCLEOTIDE SEQUENCE [LARGE SCALE GENOMIC DNA]</scope>
    <source>
        <strain evidence="3">JCM 31696</strain>
    </source>
</reference>
<dbReference type="Pfam" id="PF02746">
    <property type="entry name" value="MR_MLE_N"/>
    <property type="match status" value="1"/>
</dbReference>
<sequence>MKITGFETFQVPPRWLFLAIHTDEGVTGWGEPVVEGHAETVQTAVESMMEPLIGADPLRIEDHWQRGFRAGFYRGGPILSATAAG</sequence>
<evidence type="ECO:0000313" key="3">
    <source>
        <dbReference type="Proteomes" id="UP001597083"/>
    </source>
</evidence>
<dbReference type="Gene3D" id="3.30.390.10">
    <property type="entry name" value="Enolase-like, N-terminal domain"/>
    <property type="match status" value="1"/>
</dbReference>
<gene>
    <name evidence="2" type="ORF">ACFQ07_09550</name>
</gene>
<dbReference type="InterPro" id="IPR029017">
    <property type="entry name" value="Enolase-like_N"/>
</dbReference>
<dbReference type="EMBL" id="JBHTIR010001372">
    <property type="protein sequence ID" value="MFD0852467.1"/>
    <property type="molecule type" value="Genomic_DNA"/>
</dbReference>
<dbReference type="SUPFAM" id="SSF54826">
    <property type="entry name" value="Enolase N-terminal domain-like"/>
    <property type="match status" value="1"/>
</dbReference>
<dbReference type="InterPro" id="IPR013341">
    <property type="entry name" value="Mandelate_racemase_N_dom"/>
</dbReference>
<comment type="caution">
    <text evidence="2">The sequence shown here is derived from an EMBL/GenBank/DDBJ whole genome shotgun (WGS) entry which is preliminary data.</text>
</comment>
<keyword evidence="3" id="KW-1185">Reference proteome</keyword>
<evidence type="ECO:0000259" key="1">
    <source>
        <dbReference type="Pfam" id="PF02746"/>
    </source>
</evidence>
<evidence type="ECO:0000313" key="2">
    <source>
        <dbReference type="EMBL" id="MFD0852467.1"/>
    </source>
</evidence>
<feature type="domain" description="Mandelate racemase/muconate lactonizing enzyme N-terminal" evidence="1">
    <location>
        <begin position="15"/>
        <end position="84"/>
    </location>
</feature>
<protein>
    <submittedName>
        <fullName evidence="2">D-galactonate dehydratase</fullName>
    </submittedName>
</protein>
<organism evidence="2 3">
    <name type="scientific">Actinomadura adrarensis</name>
    <dbReference type="NCBI Taxonomy" id="1819600"/>
    <lineage>
        <taxon>Bacteria</taxon>
        <taxon>Bacillati</taxon>
        <taxon>Actinomycetota</taxon>
        <taxon>Actinomycetes</taxon>
        <taxon>Streptosporangiales</taxon>
        <taxon>Thermomonosporaceae</taxon>
        <taxon>Actinomadura</taxon>
    </lineage>
</organism>
<feature type="non-terminal residue" evidence="2">
    <location>
        <position position="85"/>
    </location>
</feature>
<name>A0ABW3CFZ4_9ACTN</name>
<proteinExistence type="predicted"/>